<protein>
    <submittedName>
        <fullName evidence="3">Uncharacterized protein</fullName>
    </submittedName>
</protein>
<dbReference type="Proteomes" id="UP000604273">
    <property type="component" value="Unassembled WGS sequence"/>
</dbReference>
<dbReference type="EMBL" id="JABFAI010000050">
    <property type="protein sequence ID" value="KAF4958519.1"/>
    <property type="molecule type" value="Genomic_DNA"/>
</dbReference>
<evidence type="ECO:0000256" key="2">
    <source>
        <dbReference type="SAM" id="MobiDB-lite"/>
    </source>
</evidence>
<evidence type="ECO:0000256" key="1">
    <source>
        <dbReference type="SAM" id="Coils"/>
    </source>
</evidence>
<organism evidence="3 4">
    <name type="scientific">Fusarium gaditjirri</name>
    <dbReference type="NCBI Taxonomy" id="282569"/>
    <lineage>
        <taxon>Eukaryota</taxon>
        <taxon>Fungi</taxon>
        <taxon>Dikarya</taxon>
        <taxon>Ascomycota</taxon>
        <taxon>Pezizomycotina</taxon>
        <taxon>Sordariomycetes</taxon>
        <taxon>Hypocreomycetidae</taxon>
        <taxon>Hypocreales</taxon>
        <taxon>Nectriaceae</taxon>
        <taxon>Fusarium</taxon>
        <taxon>Fusarium nisikadoi species complex</taxon>
    </lineage>
</organism>
<comment type="caution">
    <text evidence="3">The sequence shown here is derived from an EMBL/GenBank/DDBJ whole genome shotgun (WGS) entry which is preliminary data.</text>
</comment>
<evidence type="ECO:0000313" key="4">
    <source>
        <dbReference type="Proteomes" id="UP000604273"/>
    </source>
</evidence>
<feature type="compositionally biased region" description="Polar residues" evidence="2">
    <location>
        <begin position="440"/>
        <end position="457"/>
    </location>
</feature>
<feature type="compositionally biased region" description="Basic and acidic residues" evidence="2">
    <location>
        <begin position="407"/>
        <end position="427"/>
    </location>
</feature>
<feature type="region of interest" description="Disordered" evidence="2">
    <location>
        <begin position="399"/>
        <end position="457"/>
    </location>
</feature>
<gene>
    <name evidence="3" type="ORF">FGADI_2319</name>
</gene>
<feature type="coiled-coil region" evidence="1">
    <location>
        <begin position="464"/>
        <end position="505"/>
    </location>
</feature>
<feature type="region of interest" description="Disordered" evidence="2">
    <location>
        <begin position="341"/>
        <end position="380"/>
    </location>
</feature>
<reference evidence="3" key="2">
    <citation type="submission" date="2020-05" db="EMBL/GenBank/DDBJ databases">
        <authorList>
            <person name="Kim H.-S."/>
            <person name="Proctor R.H."/>
            <person name="Brown D.W."/>
        </authorList>
    </citation>
    <scope>NUCLEOTIDE SEQUENCE</scope>
    <source>
        <strain evidence="3">NRRL 45417</strain>
    </source>
</reference>
<dbReference type="OrthoDB" id="4754366at2759"/>
<feature type="region of interest" description="Disordered" evidence="2">
    <location>
        <begin position="1"/>
        <end position="36"/>
    </location>
</feature>
<reference evidence="3" key="1">
    <citation type="journal article" date="2020" name="BMC Genomics">
        <title>Correction to: Identification and distribution of gene clusters required for synthesis of sphingolipid metabolism inhibitors in diverse species of the filamentous fungus Fusarium.</title>
        <authorList>
            <person name="Kim H.S."/>
            <person name="Lohmar J.M."/>
            <person name="Busman M."/>
            <person name="Brown D.W."/>
            <person name="Naumann T.A."/>
            <person name="Divon H.H."/>
            <person name="Lysoe E."/>
            <person name="Uhlig S."/>
            <person name="Proctor R.H."/>
        </authorList>
    </citation>
    <scope>NUCLEOTIDE SEQUENCE</scope>
    <source>
        <strain evidence="3">NRRL 45417</strain>
    </source>
</reference>
<accession>A0A8H4X2C4</accession>
<evidence type="ECO:0000313" key="3">
    <source>
        <dbReference type="EMBL" id="KAF4958519.1"/>
    </source>
</evidence>
<sequence length="839" mass="94250">MSEPRRKRVAMSAPQNEPSNKRAHIDEEEDDGPSVGAFAHATHLLNRRPPLRGSSAADIVQSITQPTPEGWSADDETAASDYWDGSLAKLQSANINQGQHAALLALFKTSIRVLRIAPITMISPIHCLRYQPVSKDNSGLETIYSPAFCTLLAKLIVHPCFGGKKDHITWALQYAVACRIDDRRAWPHEQYIEFCPALELVSQRIGDSDAPESIHAMHISAREEVVALGDRDPDPWSDFLYHLGQTVAGDESPRPPVDEKFRESLGIYVLPITLWDLQALEKAVDSMEWPQKNMRYPVSEAWSAWKAARRGQTVPTIKQLPQMFELLHKDIFRQTYDGTFPVPSSEEDENTDFDPLPSQVGGFQAPSQSELDDSYQDGTVADIPIDDMPMLPADDAMEICGGNVSDLPRERTPSHPESHEREPRHNALADGESTEDDQLSALSSFPGHSSRLVSTPVASENTLTRRLQVEKSSLERRVTVLETEVSNLQAQIDQMSRDSAHQQTEWAERFKALELEKSTLLARIPDNALNLARKILAQNPPVNEATVNRILGEPHPHFDNDWTRAKEDAVERKFQTAGHLQSSEMIEGAGFKPLRELWRVSLRIFGEAPPIMLSRLSWIQFVPESPESDSRAEHVLTPQMCRELSALIVHPIWQQDSGLFVDALTFAAVCRLNVLRDLRQRFGDKAQTCPALRRLNTELDSLDGNDLRMPLHDIHKKAREATLAEDQQPSALSDLLFQVGRIATHHRPSAAEEELLRDIVVPFNEQDTKALKEAIDSTEWSDPGFDYKVTDVYQAFKGKRGTDDMPLMSQLRKFHVRAVKQALRIESCSALRNRPAFGN</sequence>
<dbReference type="AlphaFoldDB" id="A0A8H4X2C4"/>
<proteinExistence type="predicted"/>
<keyword evidence="4" id="KW-1185">Reference proteome</keyword>
<name>A0A8H4X2C4_9HYPO</name>
<keyword evidence="1" id="KW-0175">Coiled coil</keyword>